<gene>
    <name evidence="7" type="primary">RSB1_0</name>
    <name evidence="7" type="ORF">BM221_009540</name>
</gene>
<feature type="compositionally biased region" description="Basic and acidic residues" evidence="5">
    <location>
        <begin position="301"/>
        <end position="322"/>
    </location>
</feature>
<evidence type="ECO:0000256" key="1">
    <source>
        <dbReference type="ARBA" id="ARBA00004141"/>
    </source>
</evidence>
<keyword evidence="2 6" id="KW-0812">Transmembrane</keyword>
<dbReference type="Proteomes" id="UP000235728">
    <property type="component" value="Unassembled WGS sequence"/>
</dbReference>
<dbReference type="GO" id="GO:0016020">
    <property type="term" value="C:membrane"/>
    <property type="evidence" value="ECO:0007669"/>
    <property type="project" value="UniProtKB-SubCell"/>
</dbReference>
<name>A0A2N6NBP8_BEABA</name>
<dbReference type="PANTHER" id="PTHR31465">
    <property type="entry name" value="PROTEIN RTA1-RELATED"/>
    <property type="match status" value="1"/>
</dbReference>
<feature type="compositionally biased region" description="Basic and acidic residues" evidence="5">
    <location>
        <begin position="330"/>
        <end position="350"/>
    </location>
</feature>
<evidence type="ECO:0000256" key="2">
    <source>
        <dbReference type="ARBA" id="ARBA00022692"/>
    </source>
</evidence>
<comment type="subcellular location">
    <subcellularLocation>
        <location evidence="1">Membrane</location>
        <topology evidence="1">Multi-pass membrane protein</topology>
    </subcellularLocation>
</comment>
<dbReference type="OMA" id="NIMHPGF"/>
<dbReference type="EMBL" id="MRVG01000012">
    <property type="protein sequence ID" value="PMB64700.1"/>
    <property type="molecule type" value="Genomic_DNA"/>
</dbReference>
<feature type="transmembrane region" description="Helical" evidence="6">
    <location>
        <begin position="274"/>
        <end position="297"/>
    </location>
</feature>
<evidence type="ECO:0000313" key="7">
    <source>
        <dbReference type="EMBL" id="PMB64700.1"/>
    </source>
</evidence>
<dbReference type="PANTHER" id="PTHR31465:SF15">
    <property type="entry name" value="LIPID TRANSPORTER ATNI-RELATED"/>
    <property type="match status" value="1"/>
</dbReference>
<evidence type="ECO:0000256" key="5">
    <source>
        <dbReference type="SAM" id="MobiDB-lite"/>
    </source>
</evidence>
<evidence type="ECO:0000313" key="8">
    <source>
        <dbReference type="Proteomes" id="UP000235728"/>
    </source>
</evidence>
<dbReference type="Pfam" id="PF04479">
    <property type="entry name" value="RTA1"/>
    <property type="match status" value="1"/>
</dbReference>
<feature type="transmembrane region" description="Helical" evidence="6">
    <location>
        <begin position="111"/>
        <end position="134"/>
    </location>
</feature>
<feature type="transmembrane region" description="Helical" evidence="6">
    <location>
        <begin position="155"/>
        <end position="177"/>
    </location>
</feature>
<dbReference type="InterPro" id="IPR007568">
    <property type="entry name" value="RTA1"/>
</dbReference>
<reference evidence="7 8" key="1">
    <citation type="journal article" date="2016" name="Appl. Microbiol. Biotechnol.">
        <title>Characterization of T-DNA insertion mutants with decreased virulence in the entomopathogenic fungus Beauveria bassiana JEF-007.</title>
        <authorList>
            <person name="Kim S."/>
            <person name="Lee S.J."/>
            <person name="Nai Y.S."/>
            <person name="Yu J.S."/>
            <person name="Lee M.R."/>
            <person name="Yang Y.T."/>
            <person name="Kim J.S."/>
        </authorList>
    </citation>
    <scope>NUCLEOTIDE SEQUENCE [LARGE SCALE GENOMIC DNA]</scope>
    <source>
        <strain evidence="7 8">JEF-007</strain>
    </source>
</reference>
<feature type="transmembrane region" description="Helical" evidence="6">
    <location>
        <begin position="236"/>
        <end position="254"/>
    </location>
</feature>
<dbReference type="AlphaFoldDB" id="A0A2N6NBP8"/>
<feature type="region of interest" description="Disordered" evidence="5">
    <location>
        <begin position="301"/>
        <end position="375"/>
    </location>
</feature>
<evidence type="ECO:0000256" key="3">
    <source>
        <dbReference type="ARBA" id="ARBA00022989"/>
    </source>
</evidence>
<comment type="caution">
    <text evidence="7">The sequence shown here is derived from an EMBL/GenBank/DDBJ whole genome shotgun (WGS) entry which is preliminary data.</text>
</comment>
<protein>
    <submittedName>
        <fullName evidence="7">Sphingoid long-chain base transporter RSB1</fullName>
    </submittedName>
</protein>
<organism evidence="7 8">
    <name type="scientific">Beauveria bassiana</name>
    <name type="common">White muscardine disease fungus</name>
    <name type="synonym">Tritirachium shiotae</name>
    <dbReference type="NCBI Taxonomy" id="176275"/>
    <lineage>
        <taxon>Eukaryota</taxon>
        <taxon>Fungi</taxon>
        <taxon>Dikarya</taxon>
        <taxon>Ascomycota</taxon>
        <taxon>Pezizomycotina</taxon>
        <taxon>Sordariomycetes</taxon>
        <taxon>Hypocreomycetidae</taxon>
        <taxon>Hypocreales</taxon>
        <taxon>Cordycipitaceae</taxon>
        <taxon>Beauveria</taxon>
    </lineage>
</organism>
<keyword evidence="4 6" id="KW-0472">Membrane</keyword>
<sequence>MATLTTNIATLTRRTAASPSSTTALPDNHGHVPFGACNSYYNDDPSFEANLAFAALFGASFLAHIVQAIVYKKRFCWVLIMGAAWETAAFSNRTLGAHNQQERQYALWGQLLFLLAPLCPDQIIGINAFAYMTVARMVYFGLPDKKIWGVRAVKLTVLFVWLDVVCFLVQLGGGLLLSNNDNPNLAPIGMKLYTAGIALQLGFVVIFGVMTGWFYHRMRQVSQGKGMGRRLQMLTWNMLAVLVLIMVRVIFRLLEFGPGIDASNELITNEMYPLVLDALPMAIALVLLNVMHPGLVLRGPDGEFPRKTRGEKKAIRQRAKEEKKRRKEARKTGEFSDSHDMERLAEKTDGDDVGANAGAGRSVGSWERGPVHDRV</sequence>
<proteinExistence type="predicted"/>
<keyword evidence="3 6" id="KW-1133">Transmembrane helix</keyword>
<feature type="transmembrane region" description="Helical" evidence="6">
    <location>
        <begin position="51"/>
        <end position="70"/>
    </location>
</feature>
<accession>A0A2N6NBP8</accession>
<evidence type="ECO:0000256" key="4">
    <source>
        <dbReference type="ARBA" id="ARBA00023136"/>
    </source>
</evidence>
<feature type="transmembrane region" description="Helical" evidence="6">
    <location>
        <begin position="197"/>
        <end position="215"/>
    </location>
</feature>
<evidence type="ECO:0000256" key="6">
    <source>
        <dbReference type="SAM" id="Phobius"/>
    </source>
</evidence>